<accession>A0A3A1Y8E6</accession>
<comment type="caution">
    <text evidence="2">The sequence shown here is derived from an EMBL/GenBank/DDBJ whole genome shotgun (WGS) entry which is preliminary data.</text>
</comment>
<gene>
    <name evidence="2" type="ORF">CJP74_01825</name>
</gene>
<proteinExistence type="predicted"/>
<dbReference type="RefSeq" id="WP_147397043.1">
    <property type="nucleotide sequence ID" value="NZ_NRJH01000014.1"/>
</dbReference>
<evidence type="ECO:0000313" key="2">
    <source>
        <dbReference type="EMBL" id="RIY33489.1"/>
    </source>
</evidence>
<evidence type="ECO:0000313" key="3">
    <source>
        <dbReference type="Proteomes" id="UP000266258"/>
    </source>
</evidence>
<dbReference type="Proteomes" id="UP000266258">
    <property type="component" value="Unassembled WGS sequence"/>
</dbReference>
<reference evidence="2 3" key="1">
    <citation type="submission" date="2017-08" db="EMBL/GenBank/DDBJ databases">
        <title>Reclassification of Bisgaard taxon 37 and 44.</title>
        <authorList>
            <person name="Christensen H."/>
        </authorList>
    </citation>
    <scope>NUCLEOTIDE SEQUENCE [LARGE SCALE GENOMIC DNA]</scope>
    <source>
        <strain evidence="2 3">B96_4</strain>
    </source>
</reference>
<name>A0A3A1Y8E6_9GAMM</name>
<sequence length="259" mass="29276">MKLTSKLIAVIGTGLVSLTSSLSAFASQTLTLPNLSSPLTFTNVESEKYRDLAQQYEQLPTDKLAKEVKNLSKTQAAQDFNKISPQLDNLLVEKLSNRNLDYRQYLNVIFSVLSNINLRYSLTETSYTSQSMEQFVSYYLACSTYQDRTQNNLGNCNNVIRFGNLMLNDPNFMETLGLLSLYQGFNYNQEKGSLSLAATSKLEILKSTEFGKNLSRDFYWQPYSYKQYYTIGGPALSYLKTTYGIQISPGLGNYPNLVQ</sequence>
<keyword evidence="1" id="KW-0732">Signal</keyword>
<dbReference type="AlphaFoldDB" id="A0A3A1Y8E6"/>
<evidence type="ECO:0000256" key="1">
    <source>
        <dbReference type="SAM" id="SignalP"/>
    </source>
</evidence>
<dbReference type="EMBL" id="NRJH01000014">
    <property type="protein sequence ID" value="RIY33489.1"/>
    <property type="molecule type" value="Genomic_DNA"/>
</dbReference>
<organism evidence="2 3">
    <name type="scientific">Psittacicella melopsittaci</name>
    <dbReference type="NCBI Taxonomy" id="2028576"/>
    <lineage>
        <taxon>Bacteria</taxon>
        <taxon>Pseudomonadati</taxon>
        <taxon>Pseudomonadota</taxon>
        <taxon>Gammaproteobacteria</taxon>
        <taxon>Pasteurellales</taxon>
        <taxon>Psittacicellaceae</taxon>
        <taxon>Psittacicella</taxon>
    </lineage>
</organism>
<feature type="chain" id="PRO_5017229916" evidence="1">
    <location>
        <begin position="27"/>
        <end position="259"/>
    </location>
</feature>
<dbReference type="OrthoDB" id="9846779at2"/>
<keyword evidence="3" id="KW-1185">Reference proteome</keyword>
<feature type="signal peptide" evidence="1">
    <location>
        <begin position="1"/>
        <end position="26"/>
    </location>
</feature>
<protein>
    <submittedName>
        <fullName evidence="2">Uncharacterized protein</fullName>
    </submittedName>
</protein>